<evidence type="ECO:0000256" key="6">
    <source>
        <dbReference type="SAM" id="SignalP"/>
    </source>
</evidence>
<dbReference type="RefSeq" id="WP_218865520.1">
    <property type="nucleotide sequence ID" value="NZ_BAABEF010000001.1"/>
</dbReference>
<dbReference type="NCBIfam" id="TIGR01167">
    <property type="entry name" value="LPXTG_anchor"/>
    <property type="match status" value="1"/>
</dbReference>
<evidence type="ECO:0000256" key="3">
    <source>
        <dbReference type="ARBA" id="ARBA00022729"/>
    </source>
</evidence>
<keyword evidence="2" id="KW-0964">Secreted</keyword>
<keyword evidence="3 6" id="KW-0732">Signal</keyword>
<dbReference type="AlphaFoldDB" id="A0A852RK31"/>
<keyword evidence="5" id="KW-0812">Transmembrane</keyword>
<reference evidence="8 9" key="1">
    <citation type="submission" date="2020-07" db="EMBL/GenBank/DDBJ databases">
        <title>Sequencing the genomes of 1000 actinobacteria strains.</title>
        <authorList>
            <person name="Klenk H.-P."/>
        </authorList>
    </citation>
    <scope>NUCLEOTIDE SEQUENCE [LARGE SCALE GENOMIC DNA]</scope>
    <source>
        <strain evidence="8 9">DSM 19082</strain>
    </source>
</reference>
<evidence type="ECO:0000256" key="4">
    <source>
        <dbReference type="ARBA" id="ARBA00023088"/>
    </source>
</evidence>
<organism evidence="8 9">
    <name type="scientific">Nocardioides kongjuensis</name>
    <dbReference type="NCBI Taxonomy" id="349522"/>
    <lineage>
        <taxon>Bacteria</taxon>
        <taxon>Bacillati</taxon>
        <taxon>Actinomycetota</taxon>
        <taxon>Actinomycetes</taxon>
        <taxon>Propionibacteriales</taxon>
        <taxon>Nocardioidaceae</taxon>
        <taxon>Nocardioides</taxon>
    </lineage>
</organism>
<evidence type="ECO:0000313" key="9">
    <source>
        <dbReference type="Proteomes" id="UP000582231"/>
    </source>
</evidence>
<evidence type="ECO:0000259" key="7">
    <source>
        <dbReference type="Pfam" id="PF00746"/>
    </source>
</evidence>
<evidence type="ECO:0000256" key="5">
    <source>
        <dbReference type="SAM" id="Phobius"/>
    </source>
</evidence>
<dbReference type="InterPro" id="IPR019931">
    <property type="entry name" value="LPXTG_anchor"/>
</dbReference>
<evidence type="ECO:0000256" key="1">
    <source>
        <dbReference type="ARBA" id="ARBA00022512"/>
    </source>
</evidence>
<feature type="chain" id="PRO_5032475683" evidence="6">
    <location>
        <begin position="26"/>
        <end position="190"/>
    </location>
</feature>
<name>A0A852RK31_9ACTN</name>
<keyword evidence="4" id="KW-0572">Peptidoglycan-anchor</keyword>
<dbReference type="EMBL" id="JACCBF010000001">
    <property type="protein sequence ID" value="NYD28464.1"/>
    <property type="molecule type" value="Genomic_DNA"/>
</dbReference>
<comment type="caution">
    <text evidence="8">The sequence shown here is derived from an EMBL/GenBank/DDBJ whole genome shotgun (WGS) entry which is preliminary data.</text>
</comment>
<gene>
    <name evidence="8" type="ORF">BJ958_000010</name>
</gene>
<sequence>MLKKLAALATLAAAFAVAPSAPARADDGYTVKIPTVTHIQVITAEPGEPIVLEVSASANYPTPPAGNIAVTVSAGGNAARGAQVAAAKPVFSTTVHFVDKPIRVKGPRLPKGGYLAHAALTPDDAARFLPSSDTTGFRIGAADAGGGDKGGALPNTGGPDLIWLVLGAGLVAAGAGGVGYGRRRSAPAAA</sequence>
<feature type="transmembrane region" description="Helical" evidence="5">
    <location>
        <begin position="161"/>
        <end position="181"/>
    </location>
</feature>
<protein>
    <submittedName>
        <fullName evidence="8">LPXTG-motif cell wall-anchored protein</fullName>
    </submittedName>
</protein>
<accession>A0A852RK31</accession>
<keyword evidence="5" id="KW-1133">Transmembrane helix</keyword>
<dbReference type="Proteomes" id="UP000582231">
    <property type="component" value="Unassembled WGS sequence"/>
</dbReference>
<evidence type="ECO:0000256" key="2">
    <source>
        <dbReference type="ARBA" id="ARBA00022525"/>
    </source>
</evidence>
<keyword evidence="9" id="KW-1185">Reference proteome</keyword>
<evidence type="ECO:0000313" key="8">
    <source>
        <dbReference type="EMBL" id="NYD28464.1"/>
    </source>
</evidence>
<feature type="domain" description="Gram-positive cocci surface proteins LPxTG" evidence="7">
    <location>
        <begin position="149"/>
        <end position="184"/>
    </location>
</feature>
<dbReference type="Pfam" id="PF00746">
    <property type="entry name" value="Gram_pos_anchor"/>
    <property type="match status" value="1"/>
</dbReference>
<proteinExistence type="predicted"/>
<keyword evidence="5" id="KW-0472">Membrane</keyword>
<feature type="signal peptide" evidence="6">
    <location>
        <begin position="1"/>
        <end position="25"/>
    </location>
</feature>
<keyword evidence="1" id="KW-0134">Cell wall</keyword>